<evidence type="ECO:0000313" key="1">
    <source>
        <dbReference type="EMBL" id="CAD5230258.1"/>
    </source>
</evidence>
<dbReference type="Proteomes" id="UP000582659">
    <property type="component" value="Unassembled WGS sequence"/>
</dbReference>
<evidence type="ECO:0000313" key="2">
    <source>
        <dbReference type="Proteomes" id="UP000095284"/>
    </source>
</evidence>
<evidence type="ECO:0000313" key="4">
    <source>
        <dbReference type="WBParaSite" id="BXY_0523500.1"/>
    </source>
</evidence>
<dbReference type="Proteomes" id="UP000095284">
    <property type="component" value="Unplaced"/>
</dbReference>
<gene>
    <name evidence="1" type="ORF">BXYJ_LOCUS10897</name>
</gene>
<dbReference type="Proteomes" id="UP000659654">
    <property type="component" value="Unassembled WGS sequence"/>
</dbReference>
<name>A0A1I7RWX2_BURXY</name>
<keyword evidence="3" id="KW-1185">Reference proteome</keyword>
<dbReference type="EMBL" id="CAJFCV020000005">
    <property type="protein sequence ID" value="CAG9121175.1"/>
    <property type="molecule type" value="Genomic_DNA"/>
</dbReference>
<dbReference type="AlphaFoldDB" id="A0A1I7RWX2"/>
<dbReference type="OrthoDB" id="5844176at2759"/>
<reference evidence="4" key="1">
    <citation type="submission" date="2016-11" db="UniProtKB">
        <authorList>
            <consortium name="WormBaseParasite"/>
        </authorList>
    </citation>
    <scope>IDENTIFICATION</scope>
</reference>
<evidence type="ECO:0000313" key="3">
    <source>
        <dbReference type="Proteomes" id="UP000659654"/>
    </source>
</evidence>
<protein>
    <submittedName>
        <fullName evidence="1">(pine wood nematode) hypothetical protein</fullName>
    </submittedName>
</protein>
<dbReference type="WBParaSite" id="BXY_0523500.1">
    <property type="protein sequence ID" value="BXY_0523500.1"/>
    <property type="gene ID" value="BXY_0523500"/>
</dbReference>
<reference evidence="1" key="2">
    <citation type="submission" date="2020-09" db="EMBL/GenBank/DDBJ databases">
        <authorList>
            <person name="Kikuchi T."/>
        </authorList>
    </citation>
    <scope>NUCLEOTIDE SEQUENCE</scope>
    <source>
        <strain evidence="1">Ka4C1</strain>
    </source>
</reference>
<accession>A0A1I7RWX2</accession>
<sequence length="375" mass="43154">MISRGFLTLRWYSATSSVPQPQLDGVSRIFKANSAEEAEKLWNEVELQNLPLKERIKVAVYFISKNSQEFGQKILDETAKAYNSNSLPEIAEKLEKMAKKSTQKPSKGFFPYTEAQLLSSIRRILESGNENAFDSAVSFAVSAVKLRLAKVDGVWLKELVFYKLKNDEISSAIDVYSKFSSLTPHRKVFIAPVFAILQKIHEFSNKAQRKSKEFEEVSKLKAKMLKIIEENGSNLQKTCLEASVYLASGESLEAFDLLKRNEVEFGIDTLAYFTLISKETHCPEVLTPIADFGRRILPDHIPVQVEFYNTLIGHYGKRGDFDRLNELGQRLSKEIPRFELRQFRHVFYRIRHYYRCANKHVPEDLTAFLKRLGDY</sequence>
<dbReference type="EMBL" id="CAJFDI010000005">
    <property type="protein sequence ID" value="CAD5230258.1"/>
    <property type="molecule type" value="Genomic_DNA"/>
</dbReference>
<organism evidence="2 4">
    <name type="scientific">Bursaphelenchus xylophilus</name>
    <name type="common">Pinewood nematode worm</name>
    <name type="synonym">Aphelenchoides xylophilus</name>
    <dbReference type="NCBI Taxonomy" id="6326"/>
    <lineage>
        <taxon>Eukaryota</taxon>
        <taxon>Metazoa</taxon>
        <taxon>Ecdysozoa</taxon>
        <taxon>Nematoda</taxon>
        <taxon>Chromadorea</taxon>
        <taxon>Rhabditida</taxon>
        <taxon>Tylenchina</taxon>
        <taxon>Tylenchomorpha</taxon>
        <taxon>Aphelenchoidea</taxon>
        <taxon>Aphelenchoididae</taxon>
        <taxon>Bursaphelenchus</taxon>
    </lineage>
</organism>
<proteinExistence type="predicted"/>